<evidence type="ECO:0000313" key="2">
    <source>
        <dbReference type="Proteomes" id="UP000183832"/>
    </source>
</evidence>
<keyword evidence="2" id="KW-1185">Reference proteome</keyword>
<sequence>MIRIQNFSVYFVTGKTLWKLPQHFHMSKTSKKNKDETYLTMVSSISNHVKPLAIKTIFIFSILKALRLVAKLEGKPQSLSSGHKSF</sequence>
<dbReference type="AlphaFoldDB" id="A0A1J1IQM5"/>
<accession>A0A1J1IQM5</accession>
<dbReference type="EMBL" id="CVRI01000054">
    <property type="protein sequence ID" value="CRL00801.1"/>
    <property type="molecule type" value="Genomic_DNA"/>
</dbReference>
<protein>
    <submittedName>
        <fullName evidence="1">CLUMA_CG014054, isoform A</fullName>
    </submittedName>
</protein>
<dbReference type="OrthoDB" id="5796153at2759"/>
<organism evidence="1 2">
    <name type="scientific">Clunio marinus</name>
    <dbReference type="NCBI Taxonomy" id="568069"/>
    <lineage>
        <taxon>Eukaryota</taxon>
        <taxon>Metazoa</taxon>
        <taxon>Ecdysozoa</taxon>
        <taxon>Arthropoda</taxon>
        <taxon>Hexapoda</taxon>
        <taxon>Insecta</taxon>
        <taxon>Pterygota</taxon>
        <taxon>Neoptera</taxon>
        <taxon>Endopterygota</taxon>
        <taxon>Diptera</taxon>
        <taxon>Nematocera</taxon>
        <taxon>Chironomoidea</taxon>
        <taxon>Chironomidae</taxon>
        <taxon>Clunio</taxon>
    </lineage>
</organism>
<gene>
    <name evidence="1" type="ORF">CLUMA_CG014054</name>
</gene>
<dbReference type="Proteomes" id="UP000183832">
    <property type="component" value="Unassembled WGS sequence"/>
</dbReference>
<proteinExistence type="predicted"/>
<evidence type="ECO:0000313" key="1">
    <source>
        <dbReference type="EMBL" id="CRL00801.1"/>
    </source>
</evidence>
<name>A0A1J1IQM5_9DIPT</name>
<reference evidence="1 2" key="1">
    <citation type="submission" date="2015-04" db="EMBL/GenBank/DDBJ databases">
        <authorList>
            <person name="Syromyatnikov M.Y."/>
            <person name="Popov V.N."/>
        </authorList>
    </citation>
    <scope>NUCLEOTIDE SEQUENCE [LARGE SCALE GENOMIC DNA]</scope>
</reference>